<dbReference type="EMBL" id="JAWHTF010000005">
    <property type="protein sequence ID" value="MDU8886570.1"/>
    <property type="molecule type" value="Genomic_DNA"/>
</dbReference>
<organism evidence="1 2">
    <name type="scientific">Gilvirhabdus luticola</name>
    <dbReference type="NCBI Taxonomy" id="3079858"/>
    <lineage>
        <taxon>Bacteria</taxon>
        <taxon>Pseudomonadati</taxon>
        <taxon>Bacteroidota</taxon>
        <taxon>Flavobacteriia</taxon>
        <taxon>Flavobacteriales</taxon>
        <taxon>Flavobacteriaceae</taxon>
        <taxon>Gilvirhabdus</taxon>
    </lineage>
</organism>
<reference evidence="1 2" key="1">
    <citation type="submission" date="2023-10" db="EMBL/GenBank/DDBJ databases">
        <title>Marimonas sp. nov. isolated from tidal mud flat.</title>
        <authorList>
            <person name="Jaincy N.J."/>
            <person name="Srinivasan S."/>
            <person name="Lee S.-S."/>
        </authorList>
    </citation>
    <scope>NUCLEOTIDE SEQUENCE [LARGE SCALE GENOMIC DNA]</scope>
    <source>
        <strain evidence="1 2">MJ-SS3</strain>
    </source>
</reference>
<protein>
    <submittedName>
        <fullName evidence="1">Uncharacterized protein</fullName>
    </submittedName>
</protein>
<sequence>MDYPLIDFTSSGLTHSYTDFSGEYNPYRVGDVVFDKSFGLLQFNFKTKEVAMKMMGDNIEIQQVLKQSY</sequence>
<accession>A0ABU3U827</accession>
<comment type="caution">
    <text evidence="1">The sequence shown here is derived from an EMBL/GenBank/DDBJ whole genome shotgun (WGS) entry which is preliminary data.</text>
</comment>
<proteinExistence type="predicted"/>
<keyword evidence="2" id="KW-1185">Reference proteome</keyword>
<name>A0ABU3U827_9FLAO</name>
<gene>
    <name evidence="1" type="ORF">RXV94_10400</name>
</gene>
<dbReference type="RefSeq" id="WP_316662652.1">
    <property type="nucleotide sequence ID" value="NZ_JAWHTF010000005.1"/>
</dbReference>
<evidence type="ECO:0000313" key="2">
    <source>
        <dbReference type="Proteomes" id="UP001268651"/>
    </source>
</evidence>
<evidence type="ECO:0000313" key="1">
    <source>
        <dbReference type="EMBL" id="MDU8886570.1"/>
    </source>
</evidence>
<dbReference type="Proteomes" id="UP001268651">
    <property type="component" value="Unassembled WGS sequence"/>
</dbReference>